<evidence type="ECO:0000256" key="7">
    <source>
        <dbReference type="ARBA" id="ARBA00023204"/>
    </source>
</evidence>
<dbReference type="PROSITE" id="PS00374">
    <property type="entry name" value="MGMT"/>
    <property type="match status" value="1"/>
</dbReference>
<dbReference type="GO" id="GO:0032259">
    <property type="term" value="P:methylation"/>
    <property type="evidence" value="ECO:0007669"/>
    <property type="project" value="UniProtKB-KW"/>
</dbReference>
<dbReference type="FunFam" id="1.10.10.10:FF:000214">
    <property type="entry name" value="Methylated-DNA--protein-cysteine methyltransferase"/>
    <property type="match status" value="1"/>
</dbReference>
<dbReference type="Pfam" id="PF01035">
    <property type="entry name" value="DNA_binding_1"/>
    <property type="match status" value="1"/>
</dbReference>
<comment type="caution">
    <text evidence="11">The sequence shown here is derived from an EMBL/GenBank/DDBJ whole genome shotgun (WGS) entry which is preliminary data.</text>
</comment>
<dbReference type="GO" id="GO:0003908">
    <property type="term" value="F:methylated-DNA-[protein]-cysteine S-methyltransferase activity"/>
    <property type="evidence" value="ECO:0007669"/>
    <property type="project" value="UniProtKB-EC"/>
</dbReference>
<dbReference type="Proteomes" id="UP000658733">
    <property type="component" value="Unassembled WGS sequence"/>
</dbReference>
<name>A0A843AKF5_METAZ</name>
<dbReference type="Gene3D" id="1.10.10.10">
    <property type="entry name" value="Winged helix-like DNA-binding domain superfamily/Winged helix DNA-binding domain"/>
    <property type="match status" value="1"/>
</dbReference>
<evidence type="ECO:0000256" key="8">
    <source>
        <dbReference type="ARBA" id="ARBA00049348"/>
    </source>
</evidence>
<keyword evidence="5" id="KW-0808">Transferase</keyword>
<feature type="domain" description="Methylated-DNA-[protein]-cysteine S-methyltransferase DNA binding" evidence="10">
    <location>
        <begin position="69"/>
        <end position="148"/>
    </location>
</feature>
<sequence>MENIKAYCKNGKVMKVSLNRDLMDYKTEKEIIEEELTECKDLENLIKKSIHENIDFSEYIDLNSLKSTEFEKKVYIETMKIQRGEVKTYKEIGDNIGSKGYRAVGNALNKNPIPIIIPCHRVIGSNMKLTGFNGGINLKKEILINEGIKVKNDKVIL</sequence>
<proteinExistence type="inferred from homology"/>
<dbReference type="GO" id="GO:0006281">
    <property type="term" value="P:DNA repair"/>
    <property type="evidence" value="ECO:0007669"/>
    <property type="project" value="UniProtKB-KW"/>
</dbReference>
<evidence type="ECO:0000256" key="1">
    <source>
        <dbReference type="ARBA" id="ARBA00001286"/>
    </source>
</evidence>
<dbReference type="PANTHER" id="PTHR10815:SF13">
    <property type="entry name" value="METHYLATED-DNA--PROTEIN-CYSTEINE METHYLTRANSFERASE"/>
    <property type="match status" value="1"/>
</dbReference>
<keyword evidence="6" id="KW-0227">DNA damage</keyword>
<evidence type="ECO:0000313" key="11">
    <source>
        <dbReference type="EMBL" id="MBF4467859.1"/>
    </source>
</evidence>
<evidence type="ECO:0000313" key="12">
    <source>
        <dbReference type="Proteomes" id="UP000658733"/>
    </source>
</evidence>
<reference evidence="11" key="1">
    <citation type="submission" date="2020-10" db="EMBL/GenBank/DDBJ databases">
        <title>Dehalococcoides mccartyi of a TCE/Cr reducing biochatode.</title>
        <authorList>
            <person name="Matturro B."/>
        </authorList>
    </citation>
    <scope>NUCLEOTIDE SEQUENCE</scope>
    <source>
        <strain evidence="11">Bin4</strain>
    </source>
</reference>
<evidence type="ECO:0000256" key="9">
    <source>
        <dbReference type="SAM" id="Coils"/>
    </source>
</evidence>
<gene>
    <name evidence="11" type="ORF">ISP01_00485</name>
</gene>
<accession>A0A843AKF5</accession>
<dbReference type="AlphaFoldDB" id="A0A843AKF5"/>
<comment type="similarity">
    <text evidence="2">Belongs to the MGMT family.</text>
</comment>
<feature type="coiled-coil region" evidence="9">
    <location>
        <begin position="15"/>
        <end position="52"/>
    </location>
</feature>
<dbReference type="CDD" id="cd06445">
    <property type="entry name" value="ATase"/>
    <property type="match status" value="1"/>
</dbReference>
<evidence type="ECO:0000256" key="4">
    <source>
        <dbReference type="ARBA" id="ARBA00022603"/>
    </source>
</evidence>
<dbReference type="EC" id="2.1.1.63" evidence="3"/>
<organism evidence="11 12">
    <name type="scientific">Methanobrevibacter arboriphilus</name>
    <dbReference type="NCBI Taxonomy" id="39441"/>
    <lineage>
        <taxon>Archaea</taxon>
        <taxon>Methanobacteriati</taxon>
        <taxon>Methanobacteriota</taxon>
        <taxon>Methanomada group</taxon>
        <taxon>Methanobacteria</taxon>
        <taxon>Methanobacteriales</taxon>
        <taxon>Methanobacteriaceae</taxon>
        <taxon>Methanobrevibacter</taxon>
    </lineage>
</organism>
<evidence type="ECO:0000259" key="10">
    <source>
        <dbReference type="Pfam" id="PF01035"/>
    </source>
</evidence>
<dbReference type="NCBIfam" id="TIGR00589">
    <property type="entry name" value="ogt"/>
    <property type="match status" value="1"/>
</dbReference>
<dbReference type="InterPro" id="IPR036217">
    <property type="entry name" value="MethylDNA_cys_MeTrfase_DNAb"/>
</dbReference>
<keyword evidence="9" id="KW-0175">Coiled coil</keyword>
<comment type="catalytic activity">
    <reaction evidence="1">
        <text>a 4-O-methyl-thymidine in DNA + L-cysteinyl-[protein] = a thymidine in DNA + S-methyl-L-cysteinyl-[protein]</text>
        <dbReference type="Rhea" id="RHEA:53428"/>
        <dbReference type="Rhea" id="RHEA-COMP:10131"/>
        <dbReference type="Rhea" id="RHEA-COMP:10132"/>
        <dbReference type="Rhea" id="RHEA-COMP:13555"/>
        <dbReference type="Rhea" id="RHEA-COMP:13556"/>
        <dbReference type="ChEBI" id="CHEBI:29950"/>
        <dbReference type="ChEBI" id="CHEBI:82612"/>
        <dbReference type="ChEBI" id="CHEBI:137386"/>
        <dbReference type="ChEBI" id="CHEBI:137387"/>
        <dbReference type="EC" id="2.1.1.63"/>
    </reaction>
</comment>
<comment type="catalytic activity">
    <reaction evidence="8">
        <text>a 6-O-methyl-2'-deoxyguanosine in DNA + L-cysteinyl-[protein] = S-methyl-L-cysteinyl-[protein] + a 2'-deoxyguanosine in DNA</text>
        <dbReference type="Rhea" id="RHEA:24000"/>
        <dbReference type="Rhea" id="RHEA-COMP:10131"/>
        <dbReference type="Rhea" id="RHEA-COMP:10132"/>
        <dbReference type="Rhea" id="RHEA-COMP:11367"/>
        <dbReference type="Rhea" id="RHEA-COMP:11368"/>
        <dbReference type="ChEBI" id="CHEBI:29950"/>
        <dbReference type="ChEBI" id="CHEBI:82612"/>
        <dbReference type="ChEBI" id="CHEBI:85445"/>
        <dbReference type="ChEBI" id="CHEBI:85448"/>
        <dbReference type="EC" id="2.1.1.63"/>
    </reaction>
</comment>
<evidence type="ECO:0000256" key="2">
    <source>
        <dbReference type="ARBA" id="ARBA00008711"/>
    </source>
</evidence>
<protein>
    <recommendedName>
        <fullName evidence="3">methylated-DNA--[protein]-cysteine S-methyltransferase</fullName>
        <ecNumber evidence="3">2.1.1.63</ecNumber>
    </recommendedName>
</protein>
<dbReference type="EMBL" id="JADIIN010000004">
    <property type="protein sequence ID" value="MBF4467859.1"/>
    <property type="molecule type" value="Genomic_DNA"/>
</dbReference>
<dbReference type="SUPFAM" id="SSF46767">
    <property type="entry name" value="Methylated DNA-protein cysteine methyltransferase, C-terminal domain"/>
    <property type="match status" value="1"/>
</dbReference>
<dbReference type="RefSeq" id="WP_042702025.1">
    <property type="nucleotide sequence ID" value="NZ_JADIIN010000004.1"/>
</dbReference>
<keyword evidence="4" id="KW-0489">Methyltransferase</keyword>
<dbReference type="InterPro" id="IPR001497">
    <property type="entry name" value="MethylDNA_cys_MeTrfase_AS"/>
</dbReference>
<evidence type="ECO:0000256" key="6">
    <source>
        <dbReference type="ARBA" id="ARBA00022763"/>
    </source>
</evidence>
<dbReference type="InterPro" id="IPR036388">
    <property type="entry name" value="WH-like_DNA-bd_sf"/>
</dbReference>
<evidence type="ECO:0000256" key="5">
    <source>
        <dbReference type="ARBA" id="ARBA00022679"/>
    </source>
</evidence>
<dbReference type="InterPro" id="IPR014048">
    <property type="entry name" value="MethylDNA_cys_MeTrfase_DNA-bd"/>
</dbReference>
<evidence type="ECO:0000256" key="3">
    <source>
        <dbReference type="ARBA" id="ARBA00011918"/>
    </source>
</evidence>
<keyword evidence="7" id="KW-0234">DNA repair</keyword>
<dbReference type="PANTHER" id="PTHR10815">
    <property type="entry name" value="METHYLATED-DNA--PROTEIN-CYSTEINE METHYLTRANSFERASE"/>
    <property type="match status" value="1"/>
</dbReference>